<keyword evidence="1" id="KW-0732">Signal</keyword>
<dbReference type="PROSITE" id="PS51257">
    <property type="entry name" value="PROKAR_LIPOPROTEIN"/>
    <property type="match status" value="1"/>
</dbReference>
<sequence length="333" mass="35817">MSGVVRAALLVACALLAGCAIRPLPEDVAGVPTPVIVKQVRCETRQAAIDLALGWLTDERNLAEKRVDQRGYEIGVEFRNGRPIQQFEPKLFQGHARDVLNTFFGTGVAATFDLEMTEENNLGTEINLLQPFSSSNFTLGIKGKANRLRKNERVFTITDSFSGLLRLPDHYCSGASIGRDYTHLVGPNTIYPITGEIGVKGFIKDFINMTIFENLGGPKDKRDGPPTLVDALEFQTVISGSVAPKIAFSGVRSGLQVSNAALTGEATRTDLHKITMGLAVPGPGLPALAQLRSYQYLPLLSAKPSTAAEASAAEAVNQVLALKLFRPTIVVSP</sequence>
<dbReference type="Proteomes" id="UP000542353">
    <property type="component" value="Unassembled WGS sequence"/>
</dbReference>
<dbReference type="EMBL" id="JACHIH010000018">
    <property type="protein sequence ID" value="MBB5048163.1"/>
    <property type="molecule type" value="Genomic_DNA"/>
</dbReference>
<feature type="signal peptide" evidence="1">
    <location>
        <begin position="1"/>
        <end position="17"/>
    </location>
</feature>
<evidence type="ECO:0008006" key="4">
    <source>
        <dbReference type="Google" id="ProtNLM"/>
    </source>
</evidence>
<dbReference type="AlphaFoldDB" id="A0A7W7Z5C6"/>
<dbReference type="RefSeq" id="WP_184258644.1">
    <property type="nucleotide sequence ID" value="NZ_JACHIH010000018.1"/>
</dbReference>
<proteinExistence type="predicted"/>
<evidence type="ECO:0000313" key="2">
    <source>
        <dbReference type="EMBL" id="MBB5048163.1"/>
    </source>
</evidence>
<reference evidence="2 3" key="1">
    <citation type="submission" date="2020-08" db="EMBL/GenBank/DDBJ databases">
        <title>Genomic Encyclopedia of Type Strains, Phase IV (KMG-IV): sequencing the most valuable type-strain genomes for metagenomic binning, comparative biology and taxonomic classification.</title>
        <authorList>
            <person name="Goeker M."/>
        </authorList>
    </citation>
    <scope>NUCLEOTIDE SEQUENCE [LARGE SCALE GENOMIC DNA]</scope>
    <source>
        <strain evidence="2 3">DSM 12706</strain>
    </source>
</reference>
<keyword evidence="3" id="KW-1185">Reference proteome</keyword>
<organism evidence="2 3">
    <name type="scientific">Rhodopseudomonas rhenobacensis</name>
    <dbReference type="NCBI Taxonomy" id="87461"/>
    <lineage>
        <taxon>Bacteria</taxon>
        <taxon>Pseudomonadati</taxon>
        <taxon>Pseudomonadota</taxon>
        <taxon>Alphaproteobacteria</taxon>
        <taxon>Hyphomicrobiales</taxon>
        <taxon>Nitrobacteraceae</taxon>
        <taxon>Rhodopseudomonas</taxon>
    </lineage>
</organism>
<accession>A0A7W7Z5C6</accession>
<name>A0A7W7Z5C6_9BRAD</name>
<protein>
    <recommendedName>
        <fullName evidence="4">Lipoprotein</fullName>
    </recommendedName>
</protein>
<evidence type="ECO:0000256" key="1">
    <source>
        <dbReference type="SAM" id="SignalP"/>
    </source>
</evidence>
<feature type="chain" id="PRO_5030662061" description="Lipoprotein" evidence="1">
    <location>
        <begin position="18"/>
        <end position="333"/>
    </location>
</feature>
<evidence type="ECO:0000313" key="3">
    <source>
        <dbReference type="Proteomes" id="UP000542353"/>
    </source>
</evidence>
<comment type="caution">
    <text evidence="2">The sequence shown here is derived from an EMBL/GenBank/DDBJ whole genome shotgun (WGS) entry which is preliminary data.</text>
</comment>
<gene>
    <name evidence="2" type="ORF">HNR60_002925</name>
</gene>